<dbReference type="EMBL" id="JAWWNJ010000055">
    <property type="protein sequence ID" value="KAK7015099.1"/>
    <property type="molecule type" value="Genomic_DNA"/>
</dbReference>
<dbReference type="AlphaFoldDB" id="A0AAW0APW4"/>
<evidence type="ECO:0000313" key="1">
    <source>
        <dbReference type="EMBL" id="KAK7015099.1"/>
    </source>
</evidence>
<accession>A0AAW0APW4</accession>
<protein>
    <submittedName>
        <fullName evidence="1">Uncharacterized protein</fullName>
    </submittedName>
</protein>
<gene>
    <name evidence="1" type="ORF">R3P38DRAFT_2544007</name>
</gene>
<proteinExistence type="predicted"/>
<evidence type="ECO:0000313" key="2">
    <source>
        <dbReference type="Proteomes" id="UP001362999"/>
    </source>
</evidence>
<name>A0AAW0APW4_9AGAR</name>
<sequence length="301" mass="33700">MIRTVWRTGGVTIYRRYIDLHVQGAALDHLIRLKTGHTSGAGNPSVQYLKNFSVIYALSINFSDLLLHEQADSAVVQEVNVHGRKCWRLGAMDEAGIVEHEISFRVHGILSKVDLVPGNIARLRVTNLCQRVELTGLGSESFLQSINKVLVVQDAFRRFFAGQRVSSWNFADEDGHSRFNCTCLYLTKTDGRAAEEVPFGPGVDPLGQLAKFRTSDLVHTAENDMKYFRLAKPEQDSAQPRETFYEAFPASFRKGDIVEVEGTVVAFFSKNGMVKTIFQMNVVTLLDATFSKVRLVFTAFS</sequence>
<keyword evidence="2" id="KW-1185">Reference proteome</keyword>
<comment type="caution">
    <text evidence="1">The sequence shown here is derived from an EMBL/GenBank/DDBJ whole genome shotgun (WGS) entry which is preliminary data.</text>
</comment>
<dbReference type="Proteomes" id="UP001362999">
    <property type="component" value="Unassembled WGS sequence"/>
</dbReference>
<organism evidence="1 2">
    <name type="scientific">Favolaschia claudopus</name>
    <dbReference type="NCBI Taxonomy" id="2862362"/>
    <lineage>
        <taxon>Eukaryota</taxon>
        <taxon>Fungi</taxon>
        <taxon>Dikarya</taxon>
        <taxon>Basidiomycota</taxon>
        <taxon>Agaricomycotina</taxon>
        <taxon>Agaricomycetes</taxon>
        <taxon>Agaricomycetidae</taxon>
        <taxon>Agaricales</taxon>
        <taxon>Marasmiineae</taxon>
        <taxon>Mycenaceae</taxon>
        <taxon>Favolaschia</taxon>
    </lineage>
</organism>
<reference evidence="1 2" key="1">
    <citation type="journal article" date="2024" name="J Genomics">
        <title>Draft genome sequencing and assembly of Favolaschia claudopus CIRM-BRFM 2984 isolated from oak limbs.</title>
        <authorList>
            <person name="Navarro D."/>
            <person name="Drula E."/>
            <person name="Chaduli D."/>
            <person name="Cazenave R."/>
            <person name="Ahrendt S."/>
            <person name="Wang J."/>
            <person name="Lipzen A."/>
            <person name="Daum C."/>
            <person name="Barry K."/>
            <person name="Grigoriev I.V."/>
            <person name="Favel A."/>
            <person name="Rosso M.N."/>
            <person name="Martin F."/>
        </authorList>
    </citation>
    <scope>NUCLEOTIDE SEQUENCE [LARGE SCALE GENOMIC DNA]</scope>
    <source>
        <strain evidence="1 2">CIRM-BRFM 2984</strain>
    </source>
</reference>